<dbReference type="Proteomes" id="UP000631114">
    <property type="component" value="Unassembled WGS sequence"/>
</dbReference>
<sequence length="115" mass="13885">MKPQHLLPMRKRKELVLMQIWWTNTISPNVLNHWWRSTKKSQLTTEKESPNRRKRRKKDLKEQKEEEWVGKHPWKPWDREKDLTAGRQNVNLDSENMVKGLSSRFSGGNVQRNLL</sequence>
<comment type="caution">
    <text evidence="3">The sequence shown here is derived from an EMBL/GenBank/DDBJ whole genome shotgun (WGS) entry which is preliminary data.</text>
</comment>
<dbReference type="EMBL" id="JADFTS010000007">
    <property type="protein sequence ID" value="KAF9597629.1"/>
    <property type="molecule type" value="Genomic_DNA"/>
</dbReference>
<dbReference type="Pfam" id="PF12572">
    <property type="entry name" value="DUF3752"/>
    <property type="match status" value="1"/>
</dbReference>
<evidence type="ECO:0000313" key="4">
    <source>
        <dbReference type="Proteomes" id="UP000631114"/>
    </source>
</evidence>
<evidence type="ECO:0000313" key="3">
    <source>
        <dbReference type="EMBL" id="KAF9597629.1"/>
    </source>
</evidence>
<feature type="domain" description="DUF3752" evidence="2">
    <location>
        <begin position="51"/>
        <end position="106"/>
    </location>
</feature>
<proteinExistence type="predicted"/>
<organism evidence="3 4">
    <name type="scientific">Coptis chinensis</name>
    <dbReference type="NCBI Taxonomy" id="261450"/>
    <lineage>
        <taxon>Eukaryota</taxon>
        <taxon>Viridiplantae</taxon>
        <taxon>Streptophyta</taxon>
        <taxon>Embryophyta</taxon>
        <taxon>Tracheophyta</taxon>
        <taxon>Spermatophyta</taxon>
        <taxon>Magnoliopsida</taxon>
        <taxon>Ranunculales</taxon>
        <taxon>Ranunculaceae</taxon>
        <taxon>Coptidoideae</taxon>
        <taxon>Coptis</taxon>
    </lineage>
</organism>
<protein>
    <recommendedName>
        <fullName evidence="2">DUF3752 domain-containing protein</fullName>
    </recommendedName>
</protein>
<dbReference type="AlphaFoldDB" id="A0A835HE28"/>
<gene>
    <name evidence="3" type="ORF">IFM89_020108</name>
</gene>
<reference evidence="3 4" key="1">
    <citation type="submission" date="2020-10" db="EMBL/GenBank/DDBJ databases">
        <title>The Coptis chinensis genome and diversification of protoberbering-type alkaloids.</title>
        <authorList>
            <person name="Wang B."/>
            <person name="Shu S."/>
            <person name="Song C."/>
            <person name="Liu Y."/>
        </authorList>
    </citation>
    <scope>NUCLEOTIDE SEQUENCE [LARGE SCALE GENOMIC DNA]</scope>
    <source>
        <strain evidence="3">HL-2020</strain>
        <tissue evidence="3">Leaf</tissue>
    </source>
</reference>
<feature type="region of interest" description="Disordered" evidence="1">
    <location>
        <begin position="37"/>
        <end position="71"/>
    </location>
</feature>
<dbReference type="OrthoDB" id="342454at2759"/>
<accession>A0A835HE28</accession>
<feature type="compositionally biased region" description="Basic and acidic residues" evidence="1">
    <location>
        <begin position="59"/>
        <end position="71"/>
    </location>
</feature>
<keyword evidence="4" id="KW-1185">Reference proteome</keyword>
<name>A0A835HE28_9MAGN</name>
<dbReference type="InterPro" id="IPR022226">
    <property type="entry name" value="DUF3752"/>
</dbReference>
<evidence type="ECO:0000256" key="1">
    <source>
        <dbReference type="SAM" id="MobiDB-lite"/>
    </source>
</evidence>
<dbReference type="PANTHER" id="PTHR47422">
    <property type="entry name" value="DNAJ HEAT SHOCK N-TERMINAL DOMAIN-CONTAINING PROTEIN"/>
    <property type="match status" value="1"/>
</dbReference>
<dbReference type="PANTHER" id="PTHR47422:SF1">
    <property type="entry name" value="DNAJ HEAT SHOCK N-TERMINAL DOMAIN-CONTAINING PROTEIN"/>
    <property type="match status" value="1"/>
</dbReference>
<evidence type="ECO:0000259" key="2">
    <source>
        <dbReference type="Pfam" id="PF12572"/>
    </source>
</evidence>